<dbReference type="Gene3D" id="3.40.50.1820">
    <property type="entry name" value="alpha/beta hydrolase"/>
    <property type="match status" value="1"/>
</dbReference>
<dbReference type="AlphaFoldDB" id="A0A165I1I6"/>
<accession>A0A165I1I6</accession>
<organism evidence="1 2">
    <name type="scientific">Laetiporus sulphureus 93-53</name>
    <dbReference type="NCBI Taxonomy" id="1314785"/>
    <lineage>
        <taxon>Eukaryota</taxon>
        <taxon>Fungi</taxon>
        <taxon>Dikarya</taxon>
        <taxon>Basidiomycota</taxon>
        <taxon>Agaricomycotina</taxon>
        <taxon>Agaricomycetes</taxon>
        <taxon>Polyporales</taxon>
        <taxon>Laetiporus</taxon>
    </lineage>
</organism>
<dbReference type="EMBL" id="KV427605">
    <property type="protein sequence ID" value="KZT12470.1"/>
    <property type="molecule type" value="Genomic_DNA"/>
</dbReference>
<sequence length="237" mass="25832">MGSLRKSLLGVSSHLCVEFRRGYWSSQNASWCPRGNRPNAIVNTYCTAFLLLVTGSSTHPSLSDLTNIEIILENLDNTLSPSVSSSVLVHSGSVNEHAETILRAEIKRLTSSKAARPSSTGRTFSGALADLDALFFTLNLVSNIHVASGTFGTHRVGSGYYTHIQQKEPDPHCAWSALGFHQLQMEIHVMDKSDNHCLVACLGNEKNAFSPPSRSSDILGHLGPYYDDIYIGTIHCT</sequence>
<dbReference type="RefSeq" id="XP_040769980.1">
    <property type="nucleotide sequence ID" value="XM_040906726.1"/>
</dbReference>
<dbReference type="OrthoDB" id="426718at2759"/>
<evidence type="ECO:0000313" key="1">
    <source>
        <dbReference type="EMBL" id="KZT12470.1"/>
    </source>
</evidence>
<dbReference type="GeneID" id="63823755"/>
<gene>
    <name evidence="1" type="ORF">LAESUDRAFT_709739</name>
</gene>
<evidence type="ECO:0000313" key="2">
    <source>
        <dbReference type="Proteomes" id="UP000076871"/>
    </source>
</evidence>
<dbReference type="InterPro" id="IPR029058">
    <property type="entry name" value="AB_hydrolase_fold"/>
</dbReference>
<proteinExistence type="predicted"/>
<keyword evidence="2" id="KW-1185">Reference proteome</keyword>
<protein>
    <submittedName>
        <fullName evidence="1">Uncharacterized protein</fullName>
    </submittedName>
</protein>
<name>A0A165I1I6_9APHY</name>
<dbReference type="STRING" id="1314785.A0A165I1I6"/>
<dbReference type="Proteomes" id="UP000076871">
    <property type="component" value="Unassembled WGS sequence"/>
</dbReference>
<reference evidence="1 2" key="1">
    <citation type="journal article" date="2016" name="Mol. Biol. Evol.">
        <title>Comparative Genomics of Early-Diverging Mushroom-Forming Fungi Provides Insights into the Origins of Lignocellulose Decay Capabilities.</title>
        <authorList>
            <person name="Nagy L.G."/>
            <person name="Riley R."/>
            <person name="Tritt A."/>
            <person name="Adam C."/>
            <person name="Daum C."/>
            <person name="Floudas D."/>
            <person name="Sun H."/>
            <person name="Yadav J.S."/>
            <person name="Pangilinan J."/>
            <person name="Larsson K.H."/>
            <person name="Matsuura K."/>
            <person name="Barry K."/>
            <person name="Labutti K."/>
            <person name="Kuo R."/>
            <person name="Ohm R.A."/>
            <person name="Bhattacharya S.S."/>
            <person name="Shirouzu T."/>
            <person name="Yoshinaga Y."/>
            <person name="Martin F.M."/>
            <person name="Grigoriev I.V."/>
            <person name="Hibbett D.S."/>
        </authorList>
    </citation>
    <scope>NUCLEOTIDE SEQUENCE [LARGE SCALE GENOMIC DNA]</scope>
    <source>
        <strain evidence="1 2">93-53</strain>
    </source>
</reference>
<dbReference type="InParanoid" id="A0A165I1I6"/>